<evidence type="ECO:0000259" key="10">
    <source>
        <dbReference type="Pfam" id="PF00768"/>
    </source>
</evidence>
<keyword evidence="11" id="KW-0121">Carboxypeptidase</keyword>
<reference evidence="11 12" key="2">
    <citation type="submission" date="2009-02" db="EMBL/GenBank/DDBJ databases">
        <title>Draft genome sequence of Clostridium methylpentosum (DSM 5476).</title>
        <authorList>
            <person name="Sudarsanam P."/>
            <person name="Ley R."/>
            <person name="Guruge J."/>
            <person name="Turnbaugh P.J."/>
            <person name="Mahowald M."/>
            <person name="Liep D."/>
            <person name="Gordon J."/>
        </authorList>
    </citation>
    <scope>NUCLEOTIDE SEQUENCE [LARGE SCALE GENOMIC DNA]</scope>
    <source>
        <strain evidence="11 12">DSM 5476</strain>
    </source>
</reference>
<dbReference type="PANTHER" id="PTHR21581">
    <property type="entry name" value="D-ALANYL-D-ALANINE CARBOXYPEPTIDASE"/>
    <property type="match status" value="1"/>
</dbReference>
<evidence type="ECO:0000256" key="9">
    <source>
        <dbReference type="RuleBase" id="RU004016"/>
    </source>
</evidence>
<feature type="active site" evidence="7">
    <location>
        <position position="139"/>
    </location>
</feature>
<dbReference type="Proteomes" id="UP000003340">
    <property type="component" value="Unassembled WGS sequence"/>
</dbReference>
<name>C0EEM2_9FIRM</name>
<dbReference type="PANTHER" id="PTHR21581:SF6">
    <property type="entry name" value="TRAFFICKING PROTEIN PARTICLE COMPLEX SUBUNIT 12"/>
    <property type="match status" value="1"/>
</dbReference>
<dbReference type="EMBL" id="ACEC01000076">
    <property type="protein sequence ID" value="EEG30070.1"/>
    <property type="molecule type" value="Genomic_DNA"/>
</dbReference>
<dbReference type="GO" id="GO:0009002">
    <property type="term" value="F:serine-type D-Ala-D-Ala carboxypeptidase activity"/>
    <property type="evidence" value="ECO:0007669"/>
    <property type="project" value="InterPro"/>
</dbReference>
<dbReference type="GO" id="GO:0008360">
    <property type="term" value="P:regulation of cell shape"/>
    <property type="evidence" value="ECO:0007669"/>
    <property type="project" value="UniProtKB-KW"/>
</dbReference>
<keyword evidence="4" id="KW-0133">Cell shape</keyword>
<keyword evidence="6" id="KW-0961">Cell wall biogenesis/degradation</keyword>
<reference evidence="11 12" key="1">
    <citation type="submission" date="2009-01" db="EMBL/GenBank/DDBJ databases">
        <authorList>
            <person name="Fulton L."/>
            <person name="Clifton S."/>
            <person name="Fulton B."/>
            <person name="Xu J."/>
            <person name="Minx P."/>
            <person name="Pepin K.H."/>
            <person name="Johnson M."/>
            <person name="Bhonagiri V."/>
            <person name="Nash W.E."/>
            <person name="Mardis E.R."/>
            <person name="Wilson R.K."/>
        </authorList>
    </citation>
    <scope>NUCLEOTIDE SEQUENCE [LARGE SCALE GENOMIC DNA]</scope>
    <source>
        <strain evidence="11 12">DSM 5476</strain>
    </source>
</reference>
<keyword evidence="5" id="KW-0573">Peptidoglycan synthesis</keyword>
<dbReference type="GO" id="GO:0071555">
    <property type="term" value="P:cell wall organization"/>
    <property type="evidence" value="ECO:0007669"/>
    <property type="project" value="UniProtKB-KW"/>
</dbReference>
<feature type="domain" description="Peptidase S11 D-alanyl-D-alanine carboxypeptidase A N-terminal" evidence="10">
    <location>
        <begin position="44"/>
        <end position="282"/>
    </location>
</feature>
<organism evidence="11 12">
    <name type="scientific">[Clostridium] methylpentosum DSM 5476</name>
    <dbReference type="NCBI Taxonomy" id="537013"/>
    <lineage>
        <taxon>Bacteria</taxon>
        <taxon>Bacillati</taxon>
        <taxon>Bacillota</taxon>
        <taxon>Clostridia</taxon>
        <taxon>Eubacteriales</taxon>
        <taxon>Oscillospiraceae</taxon>
        <taxon>Oscillospiraceae incertae sedis</taxon>
    </lineage>
</organism>
<accession>C0EEM2</accession>
<keyword evidence="2" id="KW-0732">Signal</keyword>
<dbReference type="InterPro" id="IPR001967">
    <property type="entry name" value="Peptidase_S11_N"/>
</dbReference>
<dbReference type="SUPFAM" id="SSF56601">
    <property type="entry name" value="beta-lactamase/transpeptidase-like"/>
    <property type="match status" value="1"/>
</dbReference>
<evidence type="ECO:0000256" key="6">
    <source>
        <dbReference type="ARBA" id="ARBA00023316"/>
    </source>
</evidence>
<sequence length="304" mass="33583">MKKKRKPSFIWRAGVALCSLALLFCVVHAFVLPKIQQTRTAGTQAEAVQLYSRCAILMDVQSGEVLLEKNSEKRAYPASLTKIMTALIAIEKNSDLNKSVVLDSGIFERLQRENASLAGFAPGEQVRLIDLIYGTLLPSGAEAAVSLAEQTAGSQKEFLKLMNQKGRELKLKRTRYSNVTGLHAKDQITTAADIARLLRYALQNPTFREVFLSQSYTVPPTNRHSDGFTMHSTLFSRMGDASLEKGEILGGKTGFTDQAGLCLASLAKYQDRELILVTLDADGNLDTPQYNILDALSVYRNYLK</sequence>
<dbReference type="PRINTS" id="PR00725">
    <property type="entry name" value="DADACBPTASE1"/>
</dbReference>
<evidence type="ECO:0000256" key="5">
    <source>
        <dbReference type="ARBA" id="ARBA00022984"/>
    </source>
</evidence>
<evidence type="ECO:0000256" key="3">
    <source>
        <dbReference type="ARBA" id="ARBA00022801"/>
    </source>
</evidence>
<evidence type="ECO:0000256" key="8">
    <source>
        <dbReference type="PIRSR" id="PIRSR618044-2"/>
    </source>
</evidence>
<evidence type="ECO:0000256" key="1">
    <source>
        <dbReference type="ARBA" id="ARBA00007164"/>
    </source>
</evidence>
<feature type="binding site" evidence="8">
    <location>
        <position position="252"/>
    </location>
    <ligand>
        <name>substrate</name>
    </ligand>
</feature>
<evidence type="ECO:0000256" key="4">
    <source>
        <dbReference type="ARBA" id="ARBA00022960"/>
    </source>
</evidence>
<protein>
    <submittedName>
        <fullName evidence="11">Serine-type D-Ala-D-Ala carboxypeptidase</fullName>
    </submittedName>
</protein>
<dbReference type="HOGENOM" id="CLU_027070_2_0_9"/>
<gene>
    <name evidence="11" type="ORF">CLOSTMETH_02311</name>
</gene>
<proteinExistence type="inferred from homology"/>
<comment type="similarity">
    <text evidence="1 9">Belongs to the peptidase S11 family.</text>
</comment>
<dbReference type="Gene3D" id="3.40.710.10">
    <property type="entry name" value="DD-peptidase/beta-lactamase superfamily"/>
    <property type="match status" value="1"/>
</dbReference>
<keyword evidence="12" id="KW-1185">Reference proteome</keyword>
<dbReference type="AlphaFoldDB" id="C0EEM2"/>
<keyword evidence="3" id="KW-0378">Hydrolase</keyword>
<evidence type="ECO:0000256" key="2">
    <source>
        <dbReference type="ARBA" id="ARBA00022729"/>
    </source>
</evidence>
<feature type="active site" description="Proton acceptor" evidence="7">
    <location>
        <position position="82"/>
    </location>
</feature>
<dbReference type="STRING" id="537013.CLOSTMETH_02311"/>
<dbReference type="Pfam" id="PF00768">
    <property type="entry name" value="Peptidase_S11"/>
    <property type="match status" value="1"/>
</dbReference>
<evidence type="ECO:0000256" key="7">
    <source>
        <dbReference type="PIRSR" id="PIRSR618044-1"/>
    </source>
</evidence>
<feature type="active site" description="Acyl-ester intermediate" evidence="7">
    <location>
        <position position="79"/>
    </location>
</feature>
<keyword evidence="11" id="KW-0645">Protease</keyword>
<dbReference type="eggNOG" id="COG1686">
    <property type="taxonomic scope" value="Bacteria"/>
</dbReference>
<dbReference type="GO" id="GO:0006508">
    <property type="term" value="P:proteolysis"/>
    <property type="evidence" value="ECO:0007669"/>
    <property type="project" value="InterPro"/>
</dbReference>
<comment type="caution">
    <text evidence="11">The sequence shown here is derived from an EMBL/GenBank/DDBJ whole genome shotgun (WGS) entry which is preliminary data.</text>
</comment>
<dbReference type="GO" id="GO:0009252">
    <property type="term" value="P:peptidoglycan biosynthetic process"/>
    <property type="evidence" value="ECO:0007669"/>
    <property type="project" value="UniProtKB-KW"/>
</dbReference>
<evidence type="ECO:0000313" key="12">
    <source>
        <dbReference type="Proteomes" id="UP000003340"/>
    </source>
</evidence>
<dbReference type="InterPro" id="IPR018044">
    <property type="entry name" value="Peptidase_S11"/>
</dbReference>
<dbReference type="InterPro" id="IPR012338">
    <property type="entry name" value="Beta-lactam/transpept-like"/>
</dbReference>
<evidence type="ECO:0000313" key="11">
    <source>
        <dbReference type="EMBL" id="EEG30070.1"/>
    </source>
</evidence>